<accession>A0A2T2NCE6</accession>
<proteinExistence type="predicted"/>
<feature type="compositionally biased region" description="Pro residues" evidence="1">
    <location>
        <begin position="1484"/>
        <end position="1506"/>
    </location>
</feature>
<evidence type="ECO:0000313" key="3">
    <source>
        <dbReference type="EMBL" id="PSN63050.1"/>
    </source>
</evidence>
<keyword evidence="4" id="KW-1185">Reference proteome</keyword>
<feature type="compositionally biased region" description="Basic and acidic residues" evidence="1">
    <location>
        <begin position="1330"/>
        <end position="1344"/>
    </location>
</feature>
<feature type="compositionally biased region" description="Basic residues" evidence="1">
    <location>
        <begin position="1284"/>
        <end position="1303"/>
    </location>
</feature>
<feature type="region of interest" description="Disordered" evidence="1">
    <location>
        <begin position="1090"/>
        <end position="1112"/>
    </location>
</feature>
<feature type="region of interest" description="Disordered" evidence="1">
    <location>
        <begin position="974"/>
        <end position="1069"/>
    </location>
</feature>
<feature type="compositionally biased region" description="Polar residues" evidence="1">
    <location>
        <begin position="1040"/>
        <end position="1050"/>
    </location>
</feature>
<name>A0A2T2NCE6_CORCC</name>
<evidence type="ECO:0000259" key="2">
    <source>
        <dbReference type="Pfam" id="PF25422"/>
    </source>
</evidence>
<protein>
    <recommendedName>
        <fullName evidence="2">DUF7892 domain-containing protein</fullName>
    </recommendedName>
</protein>
<feature type="compositionally biased region" description="Polar residues" evidence="1">
    <location>
        <begin position="318"/>
        <end position="338"/>
    </location>
</feature>
<dbReference type="Proteomes" id="UP000240883">
    <property type="component" value="Unassembled WGS sequence"/>
</dbReference>
<dbReference type="STRING" id="1448308.A0A2T2NCE6"/>
<feature type="compositionally biased region" description="Polar residues" evidence="1">
    <location>
        <begin position="1000"/>
        <end position="1012"/>
    </location>
</feature>
<feature type="compositionally biased region" description="Basic and acidic residues" evidence="1">
    <location>
        <begin position="1059"/>
        <end position="1069"/>
    </location>
</feature>
<feature type="region of interest" description="Disordered" evidence="1">
    <location>
        <begin position="1153"/>
        <end position="1415"/>
    </location>
</feature>
<feature type="region of interest" description="Disordered" evidence="1">
    <location>
        <begin position="459"/>
        <end position="491"/>
    </location>
</feature>
<feature type="compositionally biased region" description="Basic and acidic residues" evidence="1">
    <location>
        <begin position="1153"/>
        <end position="1172"/>
    </location>
</feature>
<dbReference type="CDD" id="cd09917">
    <property type="entry name" value="F-box_SF"/>
    <property type="match status" value="1"/>
</dbReference>
<feature type="compositionally biased region" description="Basic and acidic residues" evidence="1">
    <location>
        <begin position="1464"/>
        <end position="1483"/>
    </location>
</feature>
<feature type="domain" description="DUF7892" evidence="2">
    <location>
        <begin position="793"/>
        <end position="957"/>
    </location>
</feature>
<feature type="region of interest" description="Disordered" evidence="1">
    <location>
        <begin position="1"/>
        <end position="55"/>
    </location>
</feature>
<feature type="region of interest" description="Disordered" evidence="1">
    <location>
        <begin position="312"/>
        <end position="399"/>
    </location>
</feature>
<dbReference type="InterPro" id="IPR057214">
    <property type="entry name" value="DUF7892"/>
</dbReference>
<organism evidence="3 4">
    <name type="scientific">Corynespora cassiicola Philippines</name>
    <dbReference type="NCBI Taxonomy" id="1448308"/>
    <lineage>
        <taxon>Eukaryota</taxon>
        <taxon>Fungi</taxon>
        <taxon>Dikarya</taxon>
        <taxon>Ascomycota</taxon>
        <taxon>Pezizomycotina</taxon>
        <taxon>Dothideomycetes</taxon>
        <taxon>Pleosporomycetidae</taxon>
        <taxon>Pleosporales</taxon>
        <taxon>Corynesporascaceae</taxon>
        <taxon>Corynespora</taxon>
    </lineage>
</organism>
<gene>
    <name evidence="3" type="ORF">BS50DRAFT_576874</name>
</gene>
<dbReference type="OrthoDB" id="2322499at2759"/>
<dbReference type="EMBL" id="KZ678140">
    <property type="protein sequence ID" value="PSN63050.1"/>
    <property type="molecule type" value="Genomic_DNA"/>
</dbReference>
<evidence type="ECO:0000256" key="1">
    <source>
        <dbReference type="SAM" id="MobiDB-lite"/>
    </source>
</evidence>
<feature type="compositionally biased region" description="Basic and acidic residues" evidence="1">
    <location>
        <begin position="469"/>
        <end position="491"/>
    </location>
</feature>
<dbReference type="Pfam" id="PF25422">
    <property type="entry name" value="DUF7892"/>
    <property type="match status" value="1"/>
</dbReference>
<feature type="compositionally biased region" description="Low complexity" evidence="1">
    <location>
        <begin position="1194"/>
        <end position="1203"/>
    </location>
</feature>
<evidence type="ECO:0000313" key="4">
    <source>
        <dbReference type="Proteomes" id="UP000240883"/>
    </source>
</evidence>
<sequence length="1518" mass="170803">MDGDRESSVASSTDFYGSDGKPTSPARGPPLDPSPSKRKADTLDHPIHGKKRRVTSPFTAASQLQPCAGLPPAVWQHIFLSCHLADLGRLLQVNRSFHSYLTDVPCVSTPKPADGCLRLLKSESIWASARNALSVKPPKPLPGFSELRMWQLAWSKKCQFCGKKDLFTPGEKFWQHGPAETGVRCIWPFGIRSCGPCLMKRCQTDTSLLFSSANALRPALPFAFIANDQNYIPAYMLQAGTIPAGVEVAKYYYKPHVEEITKELQDVLARGSAAAEEWSKGLDVRGNAQTKVAENWERWEVKYQWWLDHHGPKRSASAAPSSGENVHQLQQNSPSHQAPSPIIHAPVPATSTPQFVQPRPPTIPPQVYTPQPVPGGTQPSRGERNLHDANEAKATRKADIERRCQQMDPPIQPNVLRHMDSFKAAIQISQPMNDYAWSVLQPRLLAQLPAAQQAEADHVSRVASLSTRTTDRRTQDVNSKEAKEVMDREWEESQRPIRDKLSTLADDFINQDWDHGRAVTYENSPKFAVDLLMYVRRMFYSEAIRDEEASAAMHDGQLDAAGPHKPRLVLENMKWVYDNKLKPLTEQFRKELFLCYGSTCENNTRFYGFEGVIQHYGAKHTSSFSVGNVVVAWREAEWPEETPFHPDPISVKNAYHATPGMAAHSAYGAYYGGYSRAGTSTPHVQPHLPQASPGPYHYGGHYNGPFAPPHAAPNPATGYDNYGHSYGAPTDPYSYPPMGPPGYGPQANNNGYAPSPAVTNPAVAPPPVVPPPTQGTDNVRSGSEDVDHRTTLFDKQVSTIIEMAQDIWKQTSGIKDLPNSLRVYVLLQRVISKFHVEFNHEPDLNHFIDALSNHQIPRALKNAPGLSCKACQDESSHQSAMAYYSRPEVRTTYTVLNLFSHFKSQHCGPQLPGLGGPPATTPLDWKEDMIELPSDRFISGLIHAPGMDDDKLHMIATVFPRLFPTPLPRIGVVDNNGVPSPAHSASKDTKDVPRTGGTPGVSTEKSGPSSLASPYAESPRPPKPSEDEYDPQRPALPLQGNPTTRPITRNRSYRGSPPTDRRPRYYAEPRYYMPRDHLEDDYPGPHEYVEFAPSSRRPRDAGPAYDEYHGRRPLYREHETFYGPGPEEVVYAHPRDGPHVQEYEAYPRQVRYYEEHDRRPEYRYVREHRSRDASPALGRSAADRFLDEFVPGQPSTTETSEPEAAPRPAPKPPVAETEVEDGSRYTPPPPSAPAADEPIEPHRSFGPVPRPAPSTVSNGSRYEEHRSGGRQIPTPDSAGGPRRPGPHRRRDRYHDHHHHHHVPSRYYRYMSVARDDPYTRGASIGRSQSRRYERYEEQRRRIDQQETPQPNPEREYDPTYSRDQSVDQGPPDEHYLQPARPAPREYIPIQDRLPYSPPRYRYAGHPEEPRGPPPVYVDEYGYEIIRLPRDHRQPRGPYISHPPSARYMEHDADHIQYVPVSYDRPQRYDGRSNEYVYYEEREPLPPSARRPTFEPPGSEPPPPPPEIKVESSVVPEVP</sequence>
<reference evidence="3 4" key="1">
    <citation type="journal article" date="2018" name="Front. Microbiol.">
        <title>Genome-Wide Analysis of Corynespora cassiicola Leaf Fall Disease Putative Effectors.</title>
        <authorList>
            <person name="Lopez D."/>
            <person name="Ribeiro S."/>
            <person name="Label P."/>
            <person name="Fumanal B."/>
            <person name="Venisse J.S."/>
            <person name="Kohler A."/>
            <person name="de Oliveira R.R."/>
            <person name="Labutti K."/>
            <person name="Lipzen A."/>
            <person name="Lail K."/>
            <person name="Bauer D."/>
            <person name="Ohm R.A."/>
            <person name="Barry K.W."/>
            <person name="Spatafora J."/>
            <person name="Grigoriev I.V."/>
            <person name="Martin F.M."/>
            <person name="Pujade-Renaud V."/>
        </authorList>
    </citation>
    <scope>NUCLEOTIDE SEQUENCE [LARGE SCALE GENOMIC DNA]</scope>
    <source>
        <strain evidence="3 4">Philippines</strain>
    </source>
</reference>
<feature type="compositionally biased region" description="Basic and acidic residues" evidence="1">
    <location>
        <begin position="381"/>
        <end position="399"/>
    </location>
</feature>
<feature type="compositionally biased region" description="Basic and acidic residues" evidence="1">
    <location>
        <begin position="38"/>
        <end position="47"/>
    </location>
</feature>
<feature type="region of interest" description="Disordered" evidence="1">
    <location>
        <begin position="1461"/>
        <end position="1518"/>
    </location>
</feature>